<gene>
    <name evidence="4" type="ordered locus">FraEuI1c_3082</name>
</gene>
<keyword evidence="5" id="KW-1185">Reference proteome</keyword>
<dbReference type="HOGENOM" id="CLU_069356_10_1_11"/>
<dbReference type="SUPFAM" id="SSF46689">
    <property type="entry name" value="Homeodomain-like"/>
    <property type="match status" value="1"/>
</dbReference>
<dbReference type="InterPro" id="IPR050109">
    <property type="entry name" value="HTH-type_TetR-like_transc_reg"/>
</dbReference>
<dbReference type="eggNOG" id="COG1309">
    <property type="taxonomic scope" value="Bacteria"/>
</dbReference>
<feature type="domain" description="HTH tetR-type" evidence="3">
    <location>
        <begin position="21"/>
        <end position="81"/>
    </location>
</feature>
<protein>
    <submittedName>
        <fullName evidence="4">Regulatory protein TetR</fullName>
    </submittedName>
</protein>
<dbReference type="InterPro" id="IPR001647">
    <property type="entry name" value="HTH_TetR"/>
</dbReference>
<dbReference type="InterPro" id="IPR009057">
    <property type="entry name" value="Homeodomain-like_sf"/>
</dbReference>
<dbReference type="GO" id="GO:0000976">
    <property type="term" value="F:transcription cis-regulatory region binding"/>
    <property type="evidence" value="ECO:0007669"/>
    <property type="project" value="TreeGrafter"/>
</dbReference>
<dbReference type="PRINTS" id="PR00455">
    <property type="entry name" value="HTHTETR"/>
</dbReference>
<dbReference type="InterPro" id="IPR036271">
    <property type="entry name" value="Tet_transcr_reg_TetR-rel_C_sf"/>
</dbReference>
<evidence type="ECO:0000313" key="4">
    <source>
        <dbReference type="EMBL" id="ADP81105.1"/>
    </source>
</evidence>
<dbReference type="PROSITE" id="PS50977">
    <property type="entry name" value="HTH_TETR_2"/>
    <property type="match status" value="1"/>
</dbReference>
<dbReference type="EMBL" id="CP002299">
    <property type="protein sequence ID" value="ADP81105.1"/>
    <property type="molecule type" value="Genomic_DNA"/>
</dbReference>
<dbReference type="InterPro" id="IPR041678">
    <property type="entry name" value="TetR_C_16"/>
</dbReference>
<accession>E3JCW6</accession>
<evidence type="ECO:0000256" key="2">
    <source>
        <dbReference type="PROSITE-ProRule" id="PRU00335"/>
    </source>
</evidence>
<dbReference type="SUPFAM" id="SSF48498">
    <property type="entry name" value="Tetracyclin repressor-like, C-terminal domain"/>
    <property type="match status" value="1"/>
</dbReference>
<dbReference type="InParanoid" id="E3JCW6"/>
<dbReference type="Proteomes" id="UP000002484">
    <property type="component" value="Chromosome"/>
</dbReference>
<reference evidence="4 5" key="1">
    <citation type="submission" date="2010-10" db="EMBL/GenBank/DDBJ databases">
        <title>Complete sequence of Frankia sp. EuI1c.</title>
        <authorList>
            <consortium name="US DOE Joint Genome Institute"/>
            <person name="Lucas S."/>
            <person name="Copeland A."/>
            <person name="Lapidus A."/>
            <person name="Cheng J.-F."/>
            <person name="Bruce D."/>
            <person name="Goodwin L."/>
            <person name="Pitluck S."/>
            <person name="Chertkov O."/>
            <person name="Detter J.C."/>
            <person name="Han C."/>
            <person name="Tapia R."/>
            <person name="Land M."/>
            <person name="Hauser L."/>
            <person name="Jeffries C."/>
            <person name="Kyrpides N."/>
            <person name="Ivanova N."/>
            <person name="Mikhailova N."/>
            <person name="Beauchemin N."/>
            <person name="Sen A."/>
            <person name="Sur S.A."/>
            <person name="Gtari M."/>
            <person name="Wall L."/>
            <person name="Tisa L."/>
            <person name="Woyke T."/>
        </authorList>
    </citation>
    <scope>NUCLEOTIDE SEQUENCE [LARGE SCALE GENOMIC DNA]</scope>
    <source>
        <strain evidence="5">DSM 45817 / CECT 9037 / EuI1c</strain>
    </source>
</reference>
<evidence type="ECO:0000313" key="5">
    <source>
        <dbReference type="Proteomes" id="UP000002484"/>
    </source>
</evidence>
<evidence type="ECO:0000256" key="1">
    <source>
        <dbReference type="ARBA" id="ARBA00023125"/>
    </source>
</evidence>
<sequence>MTPNTLVAEAENAGSRADRRLRSRAAILAAARSLFGERGFERTTIRAVAARAEVDPALVMQHFGSKAALFDAASDIGLGLADVVDGPIEELGDRAVRHVFGQVEAAPEATLSMLRSMLTHTRAAEAVRCAFTPEDAPPPLAQALTGNETELRAGLVGSVLIGLLVGRFLLRFPPVDTASVDRVVALLNPALAALIVESPEGRPGRQAGRPVVEASGPADVVGQADVAGPADVTGRARVGAVVGGAGAAGREAGDPLDALARAEAERRRADAALDDAARAALARGATYGEVGRVLGMSRQAARQRWGRAAVDRADDN</sequence>
<dbReference type="Gene3D" id="1.10.357.10">
    <property type="entry name" value="Tetracycline Repressor, domain 2"/>
    <property type="match status" value="1"/>
</dbReference>
<dbReference type="Gene3D" id="1.10.10.60">
    <property type="entry name" value="Homeodomain-like"/>
    <property type="match status" value="1"/>
</dbReference>
<dbReference type="GO" id="GO:0003700">
    <property type="term" value="F:DNA-binding transcription factor activity"/>
    <property type="evidence" value="ECO:0007669"/>
    <property type="project" value="TreeGrafter"/>
</dbReference>
<dbReference type="STRING" id="298654.FraEuI1c_3082"/>
<dbReference type="KEGG" id="fri:FraEuI1c_3082"/>
<dbReference type="PANTHER" id="PTHR30055">
    <property type="entry name" value="HTH-TYPE TRANSCRIPTIONAL REGULATOR RUTR"/>
    <property type="match status" value="1"/>
</dbReference>
<dbReference type="Pfam" id="PF00440">
    <property type="entry name" value="TetR_N"/>
    <property type="match status" value="1"/>
</dbReference>
<proteinExistence type="predicted"/>
<name>E3JCW6_PSEI1</name>
<dbReference type="Pfam" id="PF17920">
    <property type="entry name" value="TetR_C_16"/>
    <property type="match status" value="1"/>
</dbReference>
<dbReference type="AlphaFoldDB" id="E3JCW6"/>
<feature type="DNA-binding region" description="H-T-H motif" evidence="2">
    <location>
        <begin position="44"/>
        <end position="63"/>
    </location>
</feature>
<dbReference type="PANTHER" id="PTHR30055:SF235">
    <property type="entry name" value="TRANSCRIPTIONAL REGULATORY PROTEIN"/>
    <property type="match status" value="1"/>
</dbReference>
<keyword evidence="1 2" id="KW-0238">DNA-binding</keyword>
<evidence type="ECO:0000259" key="3">
    <source>
        <dbReference type="PROSITE" id="PS50977"/>
    </source>
</evidence>
<organism evidence="4 5">
    <name type="scientific">Pseudofrankia inefficax (strain DSM 45817 / CECT 9037 / DDB 130130 / EuI1c)</name>
    <name type="common">Frankia inefficax</name>
    <dbReference type="NCBI Taxonomy" id="298654"/>
    <lineage>
        <taxon>Bacteria</taxon>
        <taxon>Bacillati</taxon>
        <taxon>Actinomycetota</taxon>
        <taxon>Actinomycetes</taxon>
        <taxon>Frankiales</taxon>
        <taxon>Frankiaceae</taxon>
        <taxon>Pseudofrankia</taxon>
    </lineage>
</organism>